<comment type="caution">
    <text evidence="2">The sequence shown here is derived from an EMBL/GenBank/DDBJ whole genome shotgun (WGS) entry which is preliminary data.</text>
</comment>
<accession>A0A8X7RQI5</accession>
<name>A0A8X7RQI5_BRACI</name>
<sequence>MFENRSNSRYTNFDSAKPVAERQKDLHAKISKKEVGNEMAAAREPKTARGPARKQRAANATMVEKMMPHNWMCAAPDGATDRTRKTHRPSKVFRTITNRRLREPKDESLQCQRLLLVSTL</sequence>
<dbReference type="Proteomes" id="UP000886595">
    <property type="component" value="Unassembled WGS sequence"/>
</dbReference>
<reference evidence="2 3" key="1">
    <citation type="submission" date="2020-02" db="EMBL/GenBank/DDBJ databases">
        <authorList>
            <person name="Ma Q."/>
            <person name="Huang Y."/>
            <person name="Song X."/>
            <person name="Pei D."/>
        </authorList>
    </citation>
    <scope>NUCLEOTIDE SEQUENCE [LARGE SCALE GENOMIC DNA]</scope>
    <source>
        <strain evidence="2">Sxm20200214</strain>
        <tissue evidence="2">Leaf</tissue>
    </source>
</reference>
<feature type="compositionally biased region" description="Polar residues" evidence="1">
    <location>
        <begin position="1"/>
        <end position="14"/>
    </location>
</feature>
<dbReference type="OrthoDB" id="10416639at2759"/>
<evidence type="ECO:0000313" key="2">
    <source>
        <dbReference type="EMBL" id="KAG2293528.1"/>
    </source>
</evidence>
<evidence type="ECO:0000256" key="1">
    <source>
        <dbReference type="SAM" id="MobiDB-lite"/>
    </source>
</evidence>
<dbReference type="AlphaFoldDB" id="A0A8X7RQI5"/>
<organism evidence="2 3">
    <name type="scientific">Brassica carinata</name>
    <name type="common">Ethiopian mustard</name>
    <name type="synonym">Abyssinian cabbage</name>
    <dbReference type="NCBI Taxonomy" id="52824"/>
    <lineage>
        <taxon>Eukaryota</taxon>
        <taxon>Viridiplantae</taxon>
        <taxon>Streptophyta</taxon>
        <taxon>Embryophyta</taxon>
        <taxon>Tracheophyta</taxon>
        <taxon>Spermatophyta</taxon>
        <taxon>Magnoliopsida</taxon>
        <taxon>eudicotyledons</taxon>
        <taxon>Gunneridae</taxon>
        <taxon>Pentapetalae</taxon>
        <taxon>rosids</taxon>
        <taxon>malvids</taxon>
        <taxon>Brassicales</taxon>
        <taxon>Brassicaceae</taxon>
        <taxon>Brassiceae</taxon>
        <taxon>Brassica</taxon>
    </lineage>
</organism>
<feature type="region of interest" description="Disordered" evidence="1">
    <location>
        <begin position="1"/>
        <end position="55"/>
    </location>
</feature>
<gene>
    <name evidence="2" type="ORF">Bca52824_040197</name>
</gene>
<evidence type="ECO:0000313" key="3">
    <source>
        <dbReference type="Proteomes" id="UP000886595"/>
    </source>
</evidence>
<feature type="compositionally biased region" description="Basic and acidic residues" evidence="1">
    <location>
        <begin position="19"/>
        <end position="47"/>
    </location>
</feature>
<protein>
    <submittedName>
        <fullName evidence="2">Uncharacterized protein</fullName>
    </submittedName>
</protein>
<keyword evidence="3" id="KW-1185">Reference proteome</keyword>
<dbReference type="EMBL" id="JAAMPC010000009">
    <property type="protein sequence ID" value="KAG2293528.1"/>
    <property type="molecule type" value="Genomic_DNA"/>
</dbReference>
<proteinExistence type="predicted"/>